<feature type="compositionally biased region" description="Polar residues" evidence="1">
    <location>
        <begin position="1"/>
        <end position="15"/>
    </location>
</feature>
<accession>A0ABP0QHY1</accession>
<dbReference type="Proteomes" id="UP001642464">
    <property type="component" value="Unassembled WGS sequence"/>
</dbReference>
<dbReference type="EMBL" id="CAXAMM010039632">
    <property type="protein sequence ID" value="CAK9087885.1"/>
    <property type="molecule type" value="Genomic_DNA"/>
</dbReference>
<organism evidence="2 3">
    <name type="scientific">Durusdinium trenchii</name>
    <dbReference type="NCBI Taxonomy" id="1381693"/>
    <lineage>
        <taxon>Eukaryota</taxon>
        <taxon>Sar</taxon>
        <taxon>Alveolata</taxon>
        <taxon>Dinophyceae</taxon>
        <taxon>Suessiales</taxon>
        <taxon>Symbiodiniaceae</taxon>
        <taxon>Durusdinium</taxon>
    </lineage>
</organism>
<gene>
    <name evidence="2" type="ORF">SCF082_LOCUS41534</name>
</gene>
<evidence type="ECO:0000256" key="1">
    <source>
        <dbReference type="SAM" id="MobiDB-lite"/>
    </source>
</evidence>
<sequence>MASSSSADPESGNGNHDSDLPIDRETELENQNAKLKRKLRTTAARAAKAVKRAYSSFTQPEESDYTRVLQKQYFTQAWHPHRASSTDHETDKKQQYFRERARCVFSFLAVLKSAVLGLFSGSRKLHHILHVCTCDDTSTRMRTPGLGRSAVYTVCNTVENTLFKYVGGSWESIFIPTPTRVLQPGRANAIHRAFTLWSLVTADGCGAMWSKLGFDGWRRGDGAWRTAIMMGDALKANDAAWSIERAIRMGKGNSLGLRMRCCNHQLCLVRKPTVLSVDRFWSTVVRLGHLLETSSFRRGLATAIVSLLQKKGHFTRVPVAEYPADMVLWRERTKWLERDFITGPNSTREALKEMVHFANGDSSGTKVVHYCLLESHHGRPCCESDEEALGKMLSHAIQFYPRGFQTPLLYRMKHYGQASSYVKFGCAFFALLPQALQVMSSSEASIEATSLADALLAESDFQGVETNILQALQDAVDMDANLALQNKVRRQLVVEEISQPRFLQNCLIIDALIHPIEHGINSLLKHTQLLHQLRYLGRGHHPESDQVKEQTSKLFLDVIQGSLCDRLVKNYLQFLKDGLKETIQMGLDPRPELLTKVFQLVTICVTDVYRRFKYEFLSSPFTWFSLLSLDTEGFVQSFSTLQTQHCRCNKCTDPHFGRILLEHFSSDIRSSTPREQYAIQSEVCGLLQDIAEWCPLTSDSVELRNGQAQWVISRRGGQSIKAPRAAAEDTILHSAIKQHSWSLESASNQSLPPKTVSSGILKMVGEKQSRQLTSRETAAERAGRIEAARTRKIRKVSAWNAFQRSQTAGLSLSKEEYQLKIKEISQMWTSMSREEKDAYRVEAEWQQQQIDCLAQQPLQTAKERADGDQSCGQDIGRERTDQCPYFLCQKDPAFDTINRMVRNFSVILQSKDVKPGDLLLLSSQHQPEQEAYILGVVMKKPMLQTLVSATVTDLEAQYTLTQKGLPIIHTSHQVFLRFVRAGGLGAVEVSVEVWRCQPFLDNDHLKVNPTEQVGQFQVGAEKPACVQKVATAKLPASLQVRRKPKPKNTDSKRKGRAVAKAAFVMDPCSSSGEDAVSTGALASECSSGSASDMDLDPNKESETMVPPSAIVAAEEKNMGKVAREIQDSDQLREQTAEEIRLTEKMSSMPPSQKGSSFFSRSIGLDESPFDFMMNGREDDGSPVGLKLIPGYRMVVLRLESSRYGSPQSRDRVYIVMVDETTLGQVRAYVSGLLDNLGQQKIKHAPSKDIQRRLDSRHSSYRGGG</sequence>
<reference evidence="2 3" key="1">
    <citation type="submission" date="2024-02" db="EMBL/GenBank/DDBJ databases">
        <authorList>
            <person name="Chen Y."/>
            <person name="Shah S."/>
            <person name="Dougan E. K."/>
            <person name="Thang M."/>
            <person name="Chan C."/>
        </authorList>
    </citation>
    <scope>NUCLEOTIDE SEQUENCE [LARGE SCALE GENOMIC DNA]</scope>
</reference>
<proteinExistence type="predicted"/>
<keyword evidence="3" id="KW-1185">Reference proteome</keyword>
<protein>
    <submittedName>
        <fullName evidence="2">PARP-type domain-containing protein</fullName>
    </submittedName>
</protein>
<comment type="caution">
    <text evidence="2">The sequence shown here is derived from an EMBL/GenBank/DDBJ whole genome shotgun (WGS) entry which is preliminary data.</text>
</comment>
<feature type="region of interest" description="Disordered" evidence="1">
    <location>
        <begin position="1"/>
        <end position="38"/>
    </location>
</feature>
<evidence type="ECO:0000313" key="2">
    <source>
        <dbReference type="EMBL" id="CAK9087885.1"/>
    </source>
</evidence>
<feature type="region of interest" description="Disordered" evidence="1">
    <location>
        <begin position="1084"/>
        <end position="1104"/>
    </location>
</feature>
<evidence type="ECO:0000313" key="3">
    <source>
        <dbReference type="Proteomes" id="UP001642464"/>
    </source>
</evidence>
<name>A0ABP0QHY1_9DINO</name>
<dbReference type="CDD" id="cd00084">
    <property type="entry name" value="HMG-box_SF"/>
    <property type="match status" value="1"/>
</dbReference>
<feature type="compositionally biased region" description="Basic and acidic residues" evidence="1">
    <location>
        <begin position="16"/>
        <end position="27"/>
    </location>
</feature>
<feature type="region of interest" description="Disordered" evidence="1">
    <location>
        <begin position="1243"/>
        <end position="1264"/>
    </location>
</feature>
<feature type="compositionally biased region" description="Basic and acidic residues" evidence="1">
    <location>
        <begin position="1245"/>
        <end position="1257"/>
    </location>
</feature>